<keyword evidence="2 5" id="KW-0238">DNA-binding</keyword>
<evidence type="ECO:0000313" key="6">
    <source>
        <dbReference type="Proteomes" id="UP000295793"/>
    </source>
</evidence>
<dbReference type="InterPro" id="IPR000835">
    <property type="entry name" value="HTH_MarR-typ"/>
</dbReference>
<dbReference type="SUPFAM" id="SSF46785">
    <property type="entry name" value="Winged helix' DNA-binding domain"/>
    <property type="match status" value="1"/>
</dbReference>
<dbReference type="EMBL" id="SLZR01000001">
    <property type="protein sequence ID" value="TCS43705.1"/>
    <property type="molecule type" value="Genomic_DNA"/>
</dbReference>
<keyword evidence="6" id="KW-1185">Reference proteome</keyword>
<dbReference type="PROSITE" id="PS50995">
    <property type="entry name" value="HTH_MARR_2"/>
    <property type="match status" value="1"/>
</dbReference>
<dbReference type="InterPro" id="IPR036390">
    <property type="entry name" value="WH_DNA-bd_sf"/>
</dbReference>
<dbReference type="GO" id="GO:0003700">
    <property type="term" value="F:DNA-binding transcription factor activity"/>
    <property type="evidence" value="ECO:0007669"/>
    <property type="project" value="InterPro"/>
</dbReference>
<proteinExistence type="predicted"/>
<organism evidence="5 6">
    <name type="scientific">Reinekea marinisedimentorum</name>
    <dbReference type="NCBI Taxonomy" id="230495"/>
    <lineage>
        <taxon>Bacteria</taxon>
        <taxon>Pseudomonadati</taxon>
        <taxon>Pseudomonadota</taxon>
        <taxon>Gammaproteobacteria</taxon>
        <taxon>Oceanospirillales</taxon>
        <taxon>Saccharospirillaceae</taxon>
        <taxon>Reinekea</taxon>
    </lineage>
</organism>
<evidence type="ECO:0000256" key="2">
    <source>
        <dbReference type="ARBA" id="ARBA00023125"/>
    </source>
</evidence>
<gene>
    <name evidence="5" type="ORF">BCF53_10147</name>
</gene>
<keyword evidence="1" id="KW-0805">Transcription regulation</keyword>
<dbReference type="RefSeq" id="WP_132698676.1">
    <property type="nucleotide sequence ID" value="NZ_SLZR01000001.1"/>
</dbReference>
<feature type="domain" description="HTH marR-type" evidence="4">
    <location>
        <begin position="1"/>
        <end position="141"/>
    </location>
</feature>
<dbReference type="PANTHER" id="PTHR42756">
    <property type="entry name" value="TRANSCRIPTIONAL REGULATOR, MARR"/>
    <property type="match status" value="1"/>
</dbReference>
<comment type="caution">
    <text evidence="5">The sequence shown here is derived from an EMBL/GenBank/DDBJ whole genome shotgun (WGS) entry which is preliminary data.</text>
</comment>
<dbReference type="Proteomes" id="UP000295793">
    <property type="component" value="Unassembled WGS sequence"/>
</dbReference>
<evidence type="ECO:0000256" key="1">
    <source>
        <dbReference type="ARBA" id="ARBA00023015"/>
    </source>
</evidence>
<reference evidence="5 6" key="1">
    <citation type="submission" date="2019-03" db="EMBL/GenBank/DDBJ databases">
        <title>Genomic Encyclopedia of Archaeal and Bacterial Type Strains, Phase II (KMG-II): from individual species to whole genera.</title>
        <authorList>
            <person name="Goeker M."/>
        </authorList>
    </citation>
    <scope>NUCLEOTIDE SEQUENCE [LARGE SCALE GENOMIC DNA]</scope>
    <source>
        <strain evidence="5 6">DSM 15388</strain>
    </source>
</reference>
<evidence type="ECO:0000313" key="5">
    <source>
        <dbReference type="EMBL" id="TCS43705.1"/>
    </source>
</evidence>
<dbReference type="PANTHER" id="PTHR42756:SF1">
    <property type="entry name" value="TRANSCRIPTIONAL REPRESSOR OF EMRAB OPERON"/>
    <property type="match status" value="1"/>
</dbReference>
<sequence>MNYEYTLDCPHYLTGVIHKHLREGLEKNLKNEGFYLSHQQIHLLLYLFEEDGISQKRLSELTRMNKISIVKALNLLEANNLAFRVQNDVDQRNKNIFLTAEGKKLKVPVRRIINQHRAAVFSGITEEEADIYKTVLRKMLKNMTT</sequence>
<dbReference type="InterPro" id="IPR036388">
    <property type="entry name" value="WH-like_DNA-bd_sf"/>
</dbReference>
<name>A0A4R3IC32_9GAMM</name>
<dbReference type="GO" id="GO:0003677">
    <property type="term" value="F:DNA binding"/>
    <property type="evidence" value="ECO:0007669"/>
    <property type="project" value="UniProtKB-KW"/>
</dbReference>
<dbReference type="Gene3D" id="1.10.10.10">
    <property type="entry name" value="Winged helix-like DNA-binding domain superfamily/Winged helix DNA-binding domain"/>
    <property type="match status" value="1"/>
</dbReference>
<dbReference type="OrthoDB" id="32523at2"/>
<evidence type="ECO:0000259" key="4">
    <source>
        <dbReference type="PROSITE" id="PS50995"/>
    </source>
</evidence>
<dbReference type="SMART" id="SM00347">
    <property type="entry name" value="HTH_MARR"/>
    <property type="match status" value="1"/>
</dbReference>
<keyword evidence="3" id="KW-0804">Transcription</keyword>
<dbReference type="PRINTS" id="PR00598">
    <property type="entry name" value="HTHMARR"/>
</dbReference>
<protein>
    <submittedName>
        <fullName evidence="5">DNA-binding MarR family transcriptional regulator</fullName>
    </submittedName>
</protein>
<evidence type="ECO:0000256" key="3">
    <source>
        <dbReference type="ARBA" id="ARBA00023163"/>
    </source>
</evidence>
<dbReference type="AlphaFoldDB" id="A0A4R3IC32"/>
<accession>A0A4R3IC32</accession>